<proteinExistence type="predicted"/>
<name>A0A6I0F7G5_9FIRM</name>
<evidence type="ECO:0000313" key="4">
    <source>
        <dbReference type="Proteomes" id="UP000432715"/>
    </source>
</evidence>
<dbReference type="PANTHER" id="PTHR46558">
    <property type="entry name" value="TRACRIPTIONAL REGULATORY PROTEIN-RELATED-RELATED"/>
    <property type="match status" value="1"/>
</dbReference>
<dbReference type="EMBL" id="WBZC01000085">
    <property type="protein sequence ID" value="KAB3529506.1"/>
    <property type="molecule type" value="Genomic_DNA"/>
</dbReference>
<reference evidence="3 4" key="1">
    <citation type="submission" date="2019-10" db="EMBL/GenBank/DDBJ databases">
        <title>Alkaliphilus serpentinus sp. nov. and Alkaliphilus pronyensis sp. nov., two novel anaerobic alkaliphilic species isolated from the serpentinized-hosted hydrothermal field of the Prony Bay (New Caledonia).</title>
        <authorList>
            <person name="Postec A."/>
        </authorList>
    </citation>
    <scope>NUCLEOTIDE SEQUENCE [LARGE SCALE GENOMIC DNA]</scope>
    <source>
        <strain evidence="3 4">LacV</strain>
    </source>
</reference>
<accession>A0A6I0F7G5</accession>
<dbReference type="PANTHER" id="PTHR46558:SF4">
    <property type="entry name" value="DNA-BIDING PHAGE PROTEIN"/>
    <property type="match status" value="1"/>
</dbReference>
<dbReference type="Gene3D" id="1.10.260.40">
    <property type="entry name" value="lambda repressor-like DNA-binding domains"/>
    <property type="match status" value="1"/>
</dbReference>
<dbReference type="CDD" id="cd00093">
    <property type="entry name" value="HTH_XRE"/>
    <property type="match status" value="1"/>
</dbReference>
<dbReference type="Proteomes" id="UP000432715">
    <property type="component" value="Unassembled WGS sequence"/>
</dbReference>
<sequence length="89" mass="10259">MNHEEVKKKLFQSSQVKKEYDDLKVLYDIKKEIIQLRISQGLSQKELAEIVGTQQSAISRLESGEYNPSIEFLSKIAHALGKELQINFH</sequence>
<dbReference type="Pfam" id="PF01381">
    <property type="entry name" value="HTH_3"/>
    <property type="match status" value="1"/>
</dbReference>
<dbReference type="InterPro" id="IPR010982">
    <property type="entry name" value="Lambda_DNA-bd_dom_sf"/>
</dbReference>
<evidence type="ECO:0000259" key="2">
    <source>
        <dbReference type="PROSITE" id="PS50943"/>
    </source>
</evidence>
<dbReference type="InterPro" id="IPR001387">
    <property type="entry name" value="Cro/C1-type_HTH"/>
</dbReference>
<gene>
    <name evidence="3" type="ORF">F8154_14680</name>
</gene>
<dbReference type="SUPFAM" id="SSF47413">
    <property type="entry name" value="lambda repressor-like DNA-binding domains"/>
    <property type="match status" value="1"/>
</dbReference>
<dbReference type="OrthoDB" id="428540at2"/>
<dbReference type="SMART" id="SM00530">
    <property type="entry name" value="HTH_XRE"/>
    <property type="match status" value="1"/>
</dbReference>
<dbReference type="GO" id="GO:0003677">
    <property type="term" value="F:DNA binding"/>
    <property type="evidence" value="ECO:0007669"/>
    <property type="project" value="UniProtKB-KW"/>
</dbReference>
<keyword evidence="4" id="KW-1185">Reference proteome</keyword>
<organism evidence="3 4">
    <name type="scientific">Alkaliphilus pronyensis</name>
    <dbReference type="NCBI Taxonomy" id="1482732"/>
    <lineage>
        <taxon>Bacteria</taxon>
        <taxon>Bacillati</taxon>
        <taxon>Bacillota</taxon>
        <taxon>Clostridia</taxon>
        <taxon>Peptostreptococcales</taxon>
        <taxon>Natronincolaceae</taxon>
        <taxon>Alkaliphilus</taxon>
    </lineage>
</organism>
<evidence type="ECO:0000313" key="3">
    <source>
        <dbReference type="EMBL" id="KAB3529506.1"/>
    </source>
</evidence>
<dbReference type="PROSITE" id="PS50943">
    <property type="entry name" value="HTH_CROC1"/>
    <property type="match status" value="1"/>
</dbReference>
<dbReference type="AlphaFoldDB" id="A0A6I0F7G5"/>
<protein>
    <submittedName>
        <fullName evidence="3">Helix-turn-helix transcriptional regulator</fullName>
    </submittedName>
</protein>
<dbReference type="RefSeq" id="WP_151862361.1">
    <property type="nucleotide sequence ID" value="NZ_WBZC01000085.1"/>
</dbReference>
<comment type="caution">
    <text evidence="3">The sequence shown here is derived from an EMBL/GenBank/DDBJ whole genome shotgun (WGS) entry which is preliminary data.</text>
</comment>
<keyword evidence="1" id="KW-0238">DNA-binding</keyword>
<evidence type="ECO:0000256" key="1">
    <source>
        <dbReference type="ARBA" id="ARBA00023125"/>
    </source>
</evidence>
<feature type="domain" description="HTH cro/C1-type" evidence="2">
    <location>
        <begin position="33"/>
        <end position="87"/>
    </location>
</feature>